<dbReference type="PROSITE" id="PS50983">
    <property type="entry name" value="FE_B12_PBP"/>
    <property type="match status" value="1"/>
</dbReference>
<organism evidence="3 4">
    <name type="scientific">Ketogulonicigenium robustum</name>
    <dbReference type="NCBI Taxonomy" id="92947"/>
    <lineage>
        <taxon>Bacteria</taxon>
        <taxon>Pseudomonadati</taxon>
        <taxon>Pseudomonadota</taxon>
        <taxon>Alphaproteobacteria</taxon>
        <taxon>Rhodobacterales</taxon>
        <taxon>Roseobacteraceae</taxon>
        <taxon>Ketogulonicigenium</taxon>
    </lineage>
</organism>
<feature type="domain" description="Fe/B12 periplasmic-binding" evidence="2">
    <location>
        <begin position="39"/>
        <end position="291"/>
    </location>
</feature>
<name>A0A1W6P3F9_9RHOB</name>
<dbReference type="AlphaFoldDB" id="A0A1W6P3F9"/>
<dbReference type="KEGG" id="kro:BVG79_p1000157"/>
<evidence type="ECO:0000256" key="1">
    <source>
        <dbReference type="SAM" id="SignalP"/>
    </source>
</evidence>
<dbReference type="InterPro" id="IPR050902">
    <property type="entry name" value="ABC_Transporter_SBP"/>
</dbReference>
<dbReference type="SUPFAM" id="SSF53807">
    <property type="entry name" value="Helical backbone' metal receptor"/>
    <property type="match status" value="1"/>
</dbReference>
<dbReference type="Gene3D" id="3.40.50.1980">
    <property type="entry name" value="Nitrogenase molybdenum iron protein domain"/>
    <property type="match status" value="2"/>
</dbReference>
<reference evidence="3 4" key="1">
    <citation type="submission" date="2017-02" db="EMBL/GenBank/DDBJ databases">
        <title>Ketogulonicigenium robustum SPU B003 Genome sequencing and assembly.</title>
        <authorList>
            <person name="Li Y."/>
            <person name="Liu L."/>
            <person name="Wang C."/>
            <person name="Zhang M."/>
            <person name="Zhang T."/>
            <person name="Zhang Y."/>
        </authorList>
    </citation>
    <scope>NUCLEOTIDE SEQUENCE [LARGE SCALE GENOMIC DNA]</scope>
    <source>
        <strain evidence="3 4">SPU_B003</strain>
        <plasmid evidence="3 4">unnamed1</plasmid>
    </source>
</reference>
<dbReference type="RefSeq" id="WP_085787532.1">
    <property type="nucleotide sequence ID" value="NZ_CP019938.1"/>
</dbReference>
<dbReference type="OrthoDB" id="9797736at2"/>
<feature type="signal peptide" evidence="1">
    <location>
        <begin position="1"/>
        <end position="22"/>
    </location>
</feature>
<dbReference type="InterPro" id="IPR002491">
    <property type="entry name" value="ABC_transptr_periplasmic_BD"/>
</dbReference>
<proteinExistence type="predicted"/>
<evidence type="ECO:0000313" key="4">
    <source>
        <dbReference type="Proteomes" id="UP000242447"/>
    </source>
</evidence>
<evidence type="ECO:0000259" key="2">
    <source>
        <dbReference type="PROSITE" id="PS50983"/>
    </source>
</evidence>
<dbReference type="PANTHER" id="PTHR30535:SF4">
    <property type="entry name" value="HEMIN-BINDING PERIPLASMIC PROTEIN HMUT"/>
    <property type="match status" value="1"/>
</dbReference>
<keyword evidence="3" id="KW-0614">Plasmid</keyword>
<protein>
    <submittedName>
        <fullName evidence="3">Periplasmic hemin-binding protein</fullName>
    </submittedName>
</protein>
<dbReference type="Proteomes" id="UP000242447">
    <property type="component" value="Plasmid unnamed1"/>
</dbReference>
<accession>A0A1W6P3F9</accession>
<dbReference type="EMBL" id="CP019938">
    <property type="protein sequence ID" value="ARO15959.1"/>
    <property type="molecule type" value="Genomic_DNA"/>
</dbReference>
<keyword evidence="4" id="KW-1185">Reference proteome</keyword>
<feature type="chain" id="PRO_5012709830" evidence="1">
    <location>
        <begin position="23"/>
        <end position="291"/>
    </location>
</feature>
<keyword evidence="1" id="KW-0732">Signal</keyword>
<geneLocation type="plasmid" evidence="3">
    <name>unnamed1</name>
</geneLocation>
<dbReference type="PANTHER" id="PTHR30535">
    <property type="entry name" value="VITAMIN B12-BINDING PROTEIN"/>
    <property type="match status" value="1"/>
</dbReference>
<evidence type="ECO:0000313" key="3">
    <source>
        <dbReference type="EMBL" id="ARO15959.1"/>
    </source>
</evidence>
<sequence>MQRRHFLAAAGGVLFAPRAGFADVLDASNQPVLPRATGRIISLGPDISEIIFALGAGGRVVARDQSSTFPAALADLPSLGQRRALSPEGVMSVAADLIIAAEDIGPVDVVELLAQRFIPFVTVPRDFSLAGILRKVQIIAAAVDRVTAGEALSREIAADYAAAEALSAGIPLEARPRTVFFHGLLRFSAAGRNTAAGEIMRAAGGNNVFADHEGYLQASPELILERDPEVVILMPDGHGGPLAADVFAMPAFQASAAARNNALVVLEDNLMIGFGPRTAGQIRRLAQVLYP</sequence>
<dbReference type="Pfam" id="PF01497">
    <property type="entry name" value="Peripla_BP_2"/>
    <property type="match status" value="1"/>
</dbReference>
<gene>
    <name evidence="3" type="primary">fhuD</name>
    <name evidence="3" type="ORF">BVG79_p1000157</name>
</gene>